<keyword evidence="2" id="KW-1133">Transmembrane helix</keyword>
<reference evidence="3 4" key="1">
    <citation type="submission" date="2020-05" db="EMBL/GenBank/DDBJ databases">
        <title>Distinct polysaccharide utilization as determinants for interspecies competition between intestinal Prevotella spp.</title>
        <authorList>
            <person name="Galvez E.J.C."/>
            <person name="Iljazovic A."/>
            <person name="Strowig T."/>
        </authorList>
    </citation>
    <scope>NUCLEOTIDE SEQUENCE [LARGE SCALE GENOMIC DNA]</scope>
    <source>
        <strain evidence="3 4">PCHR</strain>
    </source>
</reference>
<comment type="caution">
    <text evidence="3">The sequence shown here is derived from an EMBL/GenBank/DDBJ whole genome shotgun (WGS) entry which is preliminary data.</text>
</comment>
<dbReference type="Gene3D" id="1.25.40.10">
    <property type="entry name" value="Tetratricopeptide repeat domain"/>
    <property type="match status" value="2"/>
</dbReference>
<sequence>MANPIEKNGTPSAEELLTKREASFLKYKNVIISVVAAIIVIIAGTILYNKNKYVAEPRQEEASTALAKGQEYFANQQYDKALNGDGTGYTGFVKIASDYSSTDAGNLANLYAGLCYANLNKWKEAVQYLEDYSTAGDMMISPAAVSALGDAYAHLNELDKAVDCFKKAAKMADSEADDKTNNSLSPTFLIKAAEILESQNKKEEALDIYNDIKKKYVNSAVSQEIDKYIERATTK</sequence>
<keyword evidence="2" id="KW-0812">Transmembrane</keyword>
<dbReference type="SUPFAM" id="SSF48452">
    <property type="entry name" value="TPR-like"/>
    <property type="match status" value="1"/>
</dbReference>
<dbReference type="Proteomes" id="UP000820977">
    <property type="component" value="Unassembled WGS sequence"/>
</dbReference>
<dbReference type="PROSITE" id="PS50005">
    <property type="entry name" value="TPR"/>
    <property type="match status" value="1"/>
</dbReference>
<dbReference type="Pfam" id="PF13174">
    <property type="entry name" value="TPR_6"/>
    <property type="match status" value="2"/>
</dbReference>
<gene>
    <name evidence="3" type="ORF">HPS54_01975</name>
</gene>
<evidence type="ECO:0000313" key="3">
    <source>
        <dbReference type="EMBL" id="NPE24298.1"/>
    </source>
</evidence>
<evidence type="ECO:0000256" key="2">
    <source>
        <dbReference type="SAM" id="Phobius"/>
    </source>
</evidence>
<evidence type="ECO:0000256" key="1">
    <source>
        <dbReference type="PROSITE-ProRule" id="PRU00339"/>
    </source>
</evidence>
<dbReference type="InterPro" id="IPR019734">
    <property type="entry name" value="TPR_rpt"/>
</dbReference>
<protein>
    <submittedName>
        <fullName evidence="3">Tetratricopeptide repeat protein</fullName>
    </submittedName>
</protein>
<feature type="transmembrane region" description="Helical" evidence="2">
    <location>
        <begin position="30"/>
        <end position="48"/>
    </location>
</feature>
<feature type="repeat" description="TPR" evidence="1">
    <location>
        <begin position="142"/>
        <end position="175"/>
    </location>
</feature>
<name>A0ABX2AZ40_9BACT</name>
<dbReference type="SMART" id="SM00028">
    <property type="entry name" value="TPR"/>
    <property type="match status" value="2"/>
</dbReference>
<evidence type="ECO:0000313" key="4">
    <source>
        <dbReference type="Proteomes" id="UP000820977"/>
    </source>
</evidence>
<dbReference type="Pfam" id="PF13181">
    <property type="entry name" value="TPR_8"/>
    <property type="match status" value="1"/>
</dbReference>
<organism evidence="3 4">
    <name type="scientific">Xylanibacter caecicola</name>
    <dbReference type="NCBI Taxonomy" id="2736294"/>
    <lineage>
        <taxon>Bacteria</taxon>
        <taxon>Pseudomonadati</taxon>
        <taxon>Bacteroidota</taxon>
        <taxon>Bacteroidia</taxon>
        <taxon>Bacteroidales</taxon>
        <taxon>Prevotellaceae</taxon>
        <taxon>Xylanibacter</taxon>
    </lineage>
</organism>
<keyword evidence="4" id="KW-1185">Reference proteome</keyword>
<accession>A0ABX2AZ40</accession>
<dbReference type="InterPro" id="IPR011990">
    <property type="entry name" value="TPR-like_helical_dom_sf"/>
</dbReference>
<dbReference type="EMBL" id="JABKKJ010000002">
    <property type="protein sequence ID" value="NPE24298.1"/>
    <property type="molecule type" value="Genomic_DNA"/>
</dbReference>
<keyword evidence="2" id="KW-0472">Membrane</keyword>
<dbReference type="RefSeq" id="WP_172343800.1">
    <property type="nucleotide sequence ID" value="NZ_CATJFF010000073.1"/>
</dbReference>
<proteinExistence type="predicted"/>
<keyword evidence="1" id="KW-0802">TPR repeat</keyword>